<comment type="subcellular location">
    <subcellularLocation>
        <location evidence="1">Membrane</location>
    </subcellularLocation>
</comment>
<dbReference type="InterPro" id="IPR027417">
    <property type="entry name" value="P-loop_NTPase"/>
</dbReference>
<keyword evidence="4" id="KW-0342">GTP-binding</keyword>
<evidence type="ECO:0000256" key="5">
    <source>
        <dbReference type="ARBA" id="ARBA00023136"/>
    </source>
</evidence>
<dbReference type="GO" id="GO:0005525">
    <property type="term" value="F:GTP binding"/>
    <property type="evidence" value="ECO:0007669"/>
    <property type="project" value="UniProtKB-KW"/>
</dbReference>
<evidence type="ECO:0000259" key="7">
    <source>
        <dbReference type="Pfam" id="PF00350"/>
    </source>
</evidence>
<protein>
    <recommendedName>
        <fullName evidence="7">Dynamin N-terminal domain-containing protein</fullName>
    </recommendedName>
</protein>
<organism evidence="8 9">
    <name type="scientific">Streptomyces spectabilis</name>
    <dbReference type="NCBI Taxonomy" id="68270"/>
    <lineage>
        <taxon>Bacteria</taxon>
        <taxon>Bacillati</taxon>
        <taxon>Actinomycetota</taxon>
        <taxon>Actinomycetes</taxon>
        <taxon>Kitasatosporales</taxon>
        <taxon>Streptomycetaceae</taxon>
        <taxon>Streptomyces</taxon>
    </lineage>
</organism>
<evidence type="ECO:0000256" key="4">
    <source>
        <dbReference type="ARBA" id="ARBA00023134"/>
    </source>
</evidence>
<dbReference type="PANTHER" id="PTHR10465:SF0">
    <property type="entry name" value="SARCALUMENIN"/>
    <property type="match status" value="1"/>
</dbReference>
<evidence type="ECO:0000313" key="8">
    <source>
        <dbReference type="EMBL" id="QDQ15516.1"/>
    </source>
</evidence>
<dbReference type="InterPro" id="IPR045063">
    <property type="entry name" value="Dynamin_N"/>
</dbReference>
<gene>
    <name evidence="8" type="ORF">FH965_37230</name>
</gene>
<evidence type="ECO:0000256" key="1">
    <source>
        <dbReference type="ARBA" id="ARBA00004370"/>
    </source>
</evidence>
<evidence type="ECO:0000256" key="2">
    <source>
        <dbReference type="ARBA" id="ARBA00022741"/>
    </source>
</evidence>
<feature type="domain" description="Dynamin N-terminal" evidence="7">
    <location>
        <begin position="48"/>
        <end position="208"/>
    </location>
</feature>
<keyword evidence="2" id="KW-0547">Nucleotide-binding</keyword>
<dbReference type="GO" id="GO:0008053">
    <property type="term" value="P:mitochondrial fusion"/>
    <property type="evidence" value="ECO:0007669"/>
    <property type="project" value="TreeGrafter"/>
</dbReference>
<reference evidence="8 9" key="1">
    <citation type="journal article" date="2019" name="J. Ind. Microbiol. Biotechnol.">
        <title>The complete genomic sequence of Streptomyces spectabilis NRRL-2792 and identification of secondary metabolite biosynthetic gene clusters.</title>
        <authorList>
            <person name="Sinha A."/>
            <person name="Phillips-Salemka S."/>
            <person name="Niraula T.A."/>
            <person name="Short K.A."/>
            <person name="Niraula N.P."/>
        </authorList>
    </citation>
    <scope>NUCLEOTIDE SEQUENCE [LARGE SCALE GENOMIC DNA]</scope>
    <source>
        <strain evidence="8 9">NRRL 2792</strain>
    </source>
</reference>
<dbReference type="GO" id="GO:0003924">
    <property type="term" value="F:GTPase activity"/>
    <property type="evidence" value="ECO:0007669"/>
    <property type="project" value="InterPro"/>
</dbReference>
<dbReference type="GO" id="GO:0016020">
    <property type="term" value="C:membrane"/>
    <property type="evidence" value="ECO:0007669"/>
    <property type="project" value="UniProtKB-SubCell"/>
</dbReference>
<dbReference type="Pfam" id="PF00350">
    <property type="entry name" value="Dynamin_N"/>
    <property type="match status" value="1"/>
</dbReference>
<evidence type="ECO:0000256" key="3">
    <source>
        <dbReference type="ARBA" id="ARBA00022801"/>
    </source>
</evidence>
<feature type="coiled-coil region" evidence="6">
    <location>
        <begin position="603"/>
        <end position="630"/>
    </location>
</feature>
<dbReference type="InterPro" id="IPR027094">
    <property type="entry name" value="Mitofusin_fam"/>
</dbReference>
<sequence length="672" mass="70830">MRGNEDFADRIVALVPAVARCALEAGRRDLVDRLDEVERRARQAQLTVVVLGEFSSGKSSLLNAVLADATLLPVDSYVSTRVLTSVRWAERETVTVELAARDAGATEEHEVGRDGLRGYVCEAEVQDGTAAADAERVLTASIRTPNAKLRDGIVCVDTPGIGGVHRGHTAAALGVLPQADLVLYVIDALRLPLPSETAFIERVVRALGAEEHPERLLFAVTKADQAADPAQAVRDVRARLSAVAGIEERSPVLAVSSRSRLLQLTGAQPPGDSLTGFQEFEARLWQGVGHARLRLRAGAALAELDAVVRGLTEPVEEAVAVLEAQDTAAREKLAGAGAARQAEAGRLGEGSAIWQTDLDAAFADVTAALRARSDAALAKAWRDLRARYRTDAAFLDDPQRVLDELAERLAVLVGELGRAATELTSAACAGVAERSGVPLRSPMFADLPVPPLPDPLTVPAPSATAAPSAVTSLTEAFEAATRGARLGVARGGEVGAIAWDQAVQLALPGGSRTVKVVRGVVQSAAEGGGAREPSPGVVAGRVVGGLVGAVMAFVGQVRELRAATNSDQVAALDRLFMPWEAQQRDFLHGAAQELVDVCAARARAELRDRIAQLRAECETARTEVAAALEAARRDADAARAPLAARRDALKRIDGDLTSLVDELRVRLAAERD</sequence>
<keyword evidence="5" id="KW-0472">Membrane</keyword>
<dbReference type="AlphaFoldDB" id="A0A516RIM5"/>
<dbReference type="SUPFAM" id="SSF52540">
    <property type="entry name" value="P-loop containing nucleoside triphosphate hydrolases"/>
    <property type="match status" value="1"/>
</dbReference>
<evidence type="ECO:0000256" key="6">
    <source>
        <dbReference type="SAM" id="Coils"/>
    </source>
</evidence>
<evidence type="ECO:0000313" key="9">
    <source>
        <dbReference type="Proteomes" id="UP000316806"/>
    </source>
</evidence>
<name>A0A516RIM5_STRST</name>
<keyword evidence="3" id="KW-0378">Hydrolase</keyword>
<dbReference type="PANTHER" id="PTHR10465">
    <property type="entry name" value="TRANSMEMBRANE GTPASE FZO1"/>
    <property type="match status" value="1"/>
</dbReference>
<dbReference type="EMBL" id="CP040916">
    <property type="protein sequence ID" value="QDQ15516.1"/>
    <property type="molecule type" value="Genomic_DNA"/>
</dbReference>
<accession>A0A516RIM5</accession>
<keyword evidence="6" id="KW-0175">Coiled coil</keyword>
<dbReference type="Gene3D" id="3.40.50.300">
    <property type="entry name" value="P-loop containing nucleotide triphosphate hydrolases"/>
    <property type="match status" value="1"/>
</dbReference>
<proteinExistence type="predicted"/>
<dbReference type="Proteomes" id="UP000316806">
    <property type="component" value="Chromosome"/>
</dbReference>